<evidence type="ECO:0000259" key="7">
    <source>
        <dbReference type="Pfam" id="PF04085"/>
    </source>
</evidence>
<keyword evidence="9" id="KW-1185">Reference proteome</keyword>
<evidence type="ECO:0000256" key="4">
    <source>
        <dbReference type="ARBA" id="ARBA00032089"/>
    </source>
</evidence>
<dbReference type="PIRSF" id="PIRSF038471">
    <property type="entry name" value="MreC"/>
    <property type="match status" value="1"/>
</dbReference>
<evidence type="ECO:0000256" key="3">
    <source>
        <dbReference type="ARBA" id="ARBA00022960"/>
    </source>
</evidence>
<dbReference type="InterPro" id="IPR042177">
    <property type="entry name" value="Cell/Rod_1"/>
</dbReference>
<dbReference type="Gene3D" id="2.40.10.340">
    <property type="entry name" value="Rod shape-determining protein MreC, domain 1"/>
    <property type="match status" value="1"/>
</dbReference>
<evidence type="ECO:0000256" key="6">
    <source>
        <dbReference type="SAM" id="Coils"/>
    </source>
</evidence>
<sequence length="281" mass="30598">MKNNFSLNWQTAVVLLIAGGLIFLALSGFLSPLVNNALSPVISAQAWMASRFNALYEFLTVPRDVATLRQRNAELENQVSNLQTQVIELQQQLREAQVLYALLDFARKRPENEYVASSVIGKDPSPFLHYIIIDHGSDDGIRHGMPVVTEQGLVGRVDAVTASASRVQLITDPSSVINIRLQKAQTEALLTGSLTGDVNLSMVPQDINLQTGDLVLSSGLGANYPGDVVVGQVITVRKQETDLFQSASVQPAVDFSNLRAVLVITNFRPVNIEPLIPVETP</sequence>
<comment type="function">
    <text evidence="5">Involved in formation and maintenance of cell shape.</text>
</comment>
<reference evidence="8 9" key="1">
    <citation type="submission" date="2015-07" db="EMBL/GenBank/DDBJ databases">
        <title>Genome sequence of Ornatilinea apprima DSM 23815.</title>
        <authorList>
            <person name="Hemp J."/>
            <person name="Ward L.M."/>
            <person name="Pace L.A."/>
            <person name="Fischer W.W."/>
        </authorList>
    </citation>
    <scope>NUCLEOTIDE SEQUENCE [LARGE SCALE GENOMIC DNA]</scope>
    <source>
        <strain evidence="8 9">P3M-1</strain>
    </source>
</reference>
<keyword evidence="3 5" id="KW-0133">Cell shape</keyword>
<dbReference type="PANTHER" id="PTHR34138">
    <property type="entry name" value="CELL SHAPE-DETERMINING PROTEIN MREC"/>
    <property type="match status" value="1"/>
</dbReference>
<protein>
    <recommendedName>
        <fullName evidence="2 5">Cell shape-determining protein MreC</fullName>
    </recommendedName>
    <alternativeName>
        <fullName evidence="4 5">Cell shape protein MreC</fullName>
    </alternativeName>
</protein>
<dbReference type="Proteomes" id="UP000050417">
    <property type="component" value="Unassembled WGS sequence"/>
</dbReference>
<dbReference type="NCBIfam" id="TIGR00219">
    <property type="entry name" value="mreC"/>
    <property type="match status" value="1"/>
</dbReference>
<evidence type="ECO:0000313" key="8">
    <source>
        <dbReference type="EMBL" id="KPL79800.1"/>
    </source>
</evidence>
<dbReference type="Gene3D" id="2.40.10.350">
    <property type="entry name" value="Rod shape-determining protein MreC, domain 2"/>
    <property type="match status" value="1"/>
</dbReference>
<dbReference type="PATRIC" id="fig|1134406.4.peg.2768"/>
<name>A0A0P6Y492_9CHLR</name>
<dbReference type="InterPro" id="IPR007221">
    <property type="entry name" value="MreC"/>
</dbReference>
<evidence type="ECO:0000256" key="1">
    <source>
        <dbReference type="ARBA" id="ARBA00009369"/>
    </source>
</evidence>
<proteinExistence type="inferred from homology"/>
<dbReference type="EMBL" id="LGCL01000009">
    <property type="protein sequence ID" value="KPL79800.1"/>
    <property type="molecule type" value="Genomic_DNA"/>
</dbReference>
<dbReference type="PANTHER" id="PTHR34138:SF1">
    <property type="entry name" value="CELL SHAPE-DETERMINING PROTEIN MREC"/>
    <property type="match status" value="1"/>
</dbReference>
<feature type="domain" description="Rod shape-determining protein MreC beta-barrel core" evidence="7">
    <location>
        <begin position="119"/>
        <end position="264"/>
    </location>
</feature>
<evidence type="ECO:0000256" key="2">
    <source>
        <dbReference type="ARBA" id="ARBA00013855"/>
    </source>
</evidence>
<dbReference type="OrthoDB" id="9792313at2"/>
<dbReference type="GO" id="GO:0008360">
    <property type="term" value="P:regulation of cell shape"/>
    <property type="evidence" value="ECO:0007669"/>
    <property type="project" value="UniProtKB-KW"/>
</dbReference>
<comment type="caution">
    <text evidence="8">The sequence shown here is derived from an EMBL/GenBank/DDBJ whole genome shotgun (WGS) entry which is preliminary data.</text>
</comment>
<evidence type="ECO:0000256" key="5">
    <source>
        <dbReference type="PIRNR" id="PIRNR038471"/>
    </source>
</evidence>
<dbReference type="InterPro" id="IPR042175">
    <property type="entry name" value="Cell/Rod_MreC_2"/>
</dbReference>
<gene>
    <name evidence="8" type="ORF">ADN00_02230</name>
</gene>
<accession>A0A0P6Y492</accession>
<dbReference type="Pfam" id="PF04085">
    <property type="entry name" value="MreC"/>
    <property type="match status" value="1"/>
</dbReference>
<dbReference type="STRING" id="1134406.ADN00_02230"/>
<evidence type="ECO:0000313" key="9">
    <source>
        <dbReference type="Proteomes" id="UP000050417"/>
    </source>
</evidence>
<dbReference type="AlphaFoldDB" id="A0A0P6Y492"/>
<dbReference type="InterPro" id="IPR055342">
    <property type="entry name" value="MreC_beta-barrel_core"/>
</dbReference>
<comment type="similarity">
    <text evidence="1 5">Belongs to the MreC family.</text>
</comment>
<dbReference type="RefSeq" id="WP_075061332.1">
    <property type="nucleotide sequence ID" value="NZ_LGCL01000009.1"/>
</dbReference>
<keyword evidence="6" id="KW-0175">Coiled coil</keyword>
<feature type="coiled-coil region" evidence="6">
    <location>
        <begin position="65"/>
        <end position="99"/>
    </location>
</feature>
<organism evidence="8 9">
    <name type="scientific">Ornatilinea apprima</name>
    <dbReference type="NCBI Taxonomy" id="1134406"/>
    <lineage>
        <taxon>Bacteria</taxon>
        <taxon>Bacillati</taxon>
        <taxon>Chloroflexota</taxon>
        <taxon>Anaerolineae</taxon>
        <taxon>Anaerolineales</taxon>
        <taxon>Anaerolineaceae</taxon>
        <taxon>Ornatilinea</taxon>
    </lineage>
</organism>
<dbReference type="GO" id="GO:0005886">
    <property type="term" value="C:plasma membrane"/>
    <property type="evidence" value="ECO:0007669"/>
    <property type="project" value="TreeGrafter"/>
</dbReference>